<proteinExistence type="predicted"/>
<dbReference type="PATRIC" id="fig|1246955.3.peg.297"/>
<name>L0RUH7_MYCC1</name>
<dbReference type="KEGG" id="mcy:MCYN_0326"/>
<dbReference type="eggNOG" id="ENOG502ZYBU">
    <property type="taxonomic scope" value="Bacteria"/>
</dbReference>
<dbReference type="HOGENOM" id="CLU_136156_0_0_14"/>
<keyword evidence="3" id="KW-1185">Reference proteome</keyword>
<sequence length="166" mass="19560">MKKNLLKLFFIFLFMLGMAGTIFLIDKYKTMNIKKINPDEKNDIHYYKISGAAKHIGVHKSLKKLTYRELFFIAKVSENANIEIFKLNNYVPENSEVVVPYKNYKLKWIYFENINQLSKLGISKKILISLLKHRREKIKTSWANIEKISGIGEKTLEKLKNFLELN</sequence>
<keyword evidence="1" id="KW-0812">Transmembrane</keyword>
<organism evidence="2 3">
    <name type="scientific">Mycoplasmopsis cynos (strain C142)</name>
    <name type="common">Mycoplasma cynos</name>
    <dbReference type="NCBI Taxonomy" id="1246955"/>
    <lineage>
        <taxon>Bacteria</taxon>
        <taxon>Bacillati</taxon>
        <taxon>Mycoplasmatota</taxon>
        <taxon>Mycoplasmoidales</taxon>
        <taxon>Metamycoplasmataceae</taxon>
        <taxon>Mycoplasmopsis</taxon>
    </lineage>
</organism>
<dbReference type="STRING" id="1246955.MCYN_0326"/>
<accession>L0RUH7</accession>
<evidence type="ECO:0000313" key="2">
    <source>
        <dbReference type="EMBL" id="CCP24058.1"/>
    </source>
</evidence>
<evidence type="ECO:0000313" key="3">
    <source>
        <dbReference type="Proteomes" id="UP000010466"/>
    </source>
</evidence>
<dbReference type="RefSeq" id="WP_015287187.1">
    <property type="nucleotide sequence ID" value="NC_019949.1"/>
</dbReference>
<keyword evidence="1" id="KW-1133">Transmembrane helix</keyword>
<protein>
    <submittedName>
        <fullName evidence="2">Uncharacterized protein</fullName>
    </submittedName>
</protein>
<dbReference type="Proteomes" id="UP000010466">
    <property type="component" value="Chromosome"/>
</dbReference>
<dbReference type="EMBL" id="HF559394">
    <property type="protein sequence ID" value="CCP24058.1"/>
    <property type="molecule type" value="Genomic_DNA"/>
</dbReference>
<dbReference type="GeneID" id="74931938"/>
<keyword evidence="1" id="KW-0472">Membrane</keyword>
<dbReference type="NCBIfam" id="NF045978">
    <property type="entry name" value="ComEA_MAG0490"/>
    <property type="match status" value="1"/>
</dbReference>
<dbReference type="SUPFAM" id="SSF47781">
    <property type="entry name" value="RuvA domain 2-like"/>
    <property type="match status" value="1"/>
</dbReference>
<gene>
    <name evidence="2" type="primary">MCYN0326</name>
    <name evidence="2" type="ordered locus">MCYN_0326</name>
</gene>
<dbReference type="AlphaFoldDB" id="L0RUH7"/>
<evidence type="ECO:0000256" key="1">
    <source>
        <dbReference type="SAM" id="Phobius"/>
    </source>
</evidence>
<feature type="transmembrane region" description="Helical" evidence="1">
    <location>
        <begin position="6"/>
        <end position="25"/>
    </location>
</feature>
<dbReference type="InterPro" id="IPR010994">
    <property type="entry name" value="RuvA_2-like"/>
</dbReference>
<reference evidence="3" key="1">
    <citation type="journal article" date="2013" name="Genome Announc.">
        <title>Complete genome sequence of Mycoplasma cynos strain C142.</title>
        <authorList>
            <person name="Walker C.A."/>
            <person name="Mannering S.A."/>
            <person name="Shields S."/>
            <person name="Blake D.P."/>
            <person name="Brownlie J."/>
        </authorList>
    </citation>
    <scope>NUCLEOTIDE SEQUENCE [LARGE SCALE GENOMIC DNA]</scope>
    <source>
        <strain evidence="3">C142</strain>
    </source>
</reference>